<gene>
    <name evidence="1" type="ORF">CR513_47686</name>
</gene>
<evidence type="ECO:0000313" key="2">
    <source>
        <dbReference type="Proteomes" id="UP000257109"/>
    </source>
</evidence>
<evidence type="ECO:0000313" key="1">
    <source>
        <dbReference type="EMBL" id="RDX72781.1"/>
    </source>
</evidence>
<name>A0A371F3A5_MUCPR</name>
<feature type="non-terminal residue" evidence="1">
    <location>
        <position position="1"/>
    </location>
</feature>
<dbReference type="EMBL" id="QJKJ01010771">
    <property type="protein sequence ID" value="RDX72781.1"/>
    <property type="molecule type" value="Genomic_DNA"/>
</dbReference>
<organism evidence="1 2">
    <name type="scientific">Mucuna pruriens</name>
    <name type="common">Velvet bean</name>
    <name type="synonym">Dolichos pruriens</name>
    <dbReference type="NCBI Taxonomy" id="157652"/>
    <lineage>
        <taxon>Eukaryota</taxon>
        <taxon>Viridiplantae</taxon>
        <taxon>Streptophyta</taxon>
        <taxon>Embryophyta</taxon>
        <taxon>Tracheophyta</taxon>
        <taxon>Spermatophyta</taxon>
        <taxon>Magnoliopsida</taxon>
        <taxon>eudicotyledons</taxon>
        <taxon>Gunneridae</taxon>
        <taxon>Pentapetalae</taxon>
        <taxon>rosids</taxon>
        <taxon>fabids</taxon>
        <taxon>Fabales</taxon>
        <taxon>Fabaceae</taxon>
        <taxon>Papilionoideae</taxon>
        <taxon>50 kb inversion clade</taxon>
        <taxon>NPAAA clade</taxon>
        <taxon>indigoferoid/millettioid clade</taxon>
        <taxon>Phaseoleae</taxon>
        <taxon>Mucuna</taxon>
    </lineage>
</organism>
<sequence length="150" mass="16682">MARISAQETTPGHTFSTADLMLSMTSNPRAEFLLGFAFFSPVKLDVSSNRIEPSHPCICDCLLQSWKNKRRREAPMRVSFDMADCTVDFTVERRFGQELKLCIGTPQYEDKQSQTDGCGLSVSGSSLFIMIPGEGSQLNMSRGYLARQVA</sequence>
<dbReference type="Proteomes" id="UP000257109">
    <property type="component" value="Unassembled WGS sequence"/>
</dbReference>
<protein>
    <submittedName>
        <fullName evidence="1">Uncharacterized protein</fullName>
    </submittedName>
</protein>
<keyword evidence="2" id="KW-1185">Reference proteome</keyword>
<proteinExistence type="predicted"/>
<comment type="caution">
    <text evidence="1">The sequence shown here is derived from an EMBL/GenBank/DDBJ whole genome shotgun (WGS) entry which is preliminary data.</text>
</comment>
<accession>A0A371F3A5</accession>
<dbReference type="OrthoDB" id="796861at2759"/>
<dbReference type="AlphaFoldDB" id="A0A371F3A5"/>
<reference evidence="1" key="1">
    <citation type="submission" date="2018-05" db="EMBL/GenBank/DDBJ databases">
        <title>Draft genome of Mucuna pruriens seed.</title>
        <authorList>
            <person name="Nnadi N.E."/>
            <person name="Vos R."/>
            <person name="Hasami M.H."/>
            <person name="Devisetty U.K."/>
            <person name="Aguiy J.C."/>
        </authorList>
    </citation>
    <scope>NUCLEOTIDE SEQUENCE [LARGE SCALE GENOMIC DNA]</scope>
    <source>
        <strain evidence="1">JCA_2017</strain>
    </source>
</reference>